<protein>
    <recommendedName>
        <fullName evidence="5">Nebulin</fullName>
    </recommendedName>
</protein>
<dbReference type="PANTHER" id="PTHR11039">
    <property type="entry name" value="NEBULIN"/>
    <property type="match status" value="1"/>
</dbReference>
<proteinExistence type="predicted"/>
<reference evidence="3" key="3">
    <citation type="submission" date="2025-08" db="UniProtKB">
        <authorList>
            <consortium name="Ensembl"/>
        </authorList>
    </citation>
    <scope>IDENTIFICATION</scope>
    <source>
        <strain evidence="3">HNI</strain>
    </source>
</reference>
<dbReference type="GO" id="GO:0030018">
    <property type="term" value="C:Z disc"/>
    <property type="evidence" value="ECO:0007669"/>
    <property type="project" value="InterPro"/>
</dbReference>
<evidence type="ECO:0000256" key="1">
    <source>
        <dbReference type="ARBA" id="ARBA00022737"/>
    </source>
</evidence>
<name>A0A3P9L6N7_ORYLA</name>
<dbReference type="PANTHER" id="PTHR11039:SF64">
    <property type="entry name" value="NEBULIN-RELATED-ANCHORING PROTEIN-LIKE"/>
    <property type="match status" value="1"/>
</dbReference>
<dbReference type="Proteomes" id="UP000265180">
    <property type="component" value="Chromosome 21"/>
</dbReference>
<dbReference type="Pfam" id="PF00880">
    <property type="entry name" value="Nebulin"/>
    <property type="match status" value="12"/>
</dbReference>
<reference evidence="3" key="4">
    <citation type="submission" date="2025-09" db="UniProtKB">
        <authorList>
            <consortium name="Ensembl"/>
        </authorList>
    </citation>
    <scope>IDENTIFICATION</scope>
    <source>
        <strain evidence="3">HNI</strain>
    </source>
</reference>
<dbReference type="SMART" id="SM00227">
    <property type="entry name" value="NEBU"/>
    <property type="match status" value="28"/>
</dbReference>
<sequence length="1216" mass="138001">MKIRSYFPQTITPEFEAHKKLQKCNDVIYRQHPDTVKFTQVTDSPVLVQAQINAKQLSDKEYKASGEKFMHTYHLPADAPEFLQARYNAVNISQVSFYLLKGHHVKEDSIPIVAAKSSRDIASNYKYKLAFEKARGHHVGFRSLQDDPLLVHFMEVAKMQSEKLYKKDYHKAKLKYHTPVDMLSVVHAKQASAAQTMAGYRNIPHSFMLLPDNLHLQRCRNMMEIQSDLDYNVNCKGIGWVPIGSVDVEKARTAKAALDDIGYRQHPSTLKFTSKTDAMNMALALTNTKLMDKAAYKASGEKFMHTYHLPADSPEFLQAKFNAQSLSESYYKHKWLETIAKGYDMKPDAISILHAKQGRHIASNVQYKKEYEKARGHHVGFRSLQDDPLLVHFMEVAKIQSDKLYKKDYHKAKLKYHTPVDMLSVVHAKQSSAAQTMTGYKQVPHNYTLLPDNLHLQLLTSLYCFFLQFNYKSEWNNYIRGIGWVPIGSISVETAKVGGDIQNEKKYRTHPSQFKFSNQNTKNSLLQVDKLKIHVMPDSPEIVLAKANALNMSNVRHKLYKAGVVEMALKGHNLKADAIPIVAAKTGTKIASNYKYKLDYEKARGHHVGFRSLKDDPLLVHYMEVAKIQSNKLYKKDYEKSKLKYHTPVDMLSVVHAKQASAAQTMAGYRKIYHTNALLPDALNLQLARVMNEQSSDAEWNNYIRGIGWVPIGSVAVELAKIGGQILSDHKYRTHPSNFTFRKLMDSMDIALATANNQIMNKKDKTKVHVMPDSPEIVLAKANAINMSNKLYKAGVVEMANKGYNLKADAIPIQAAKSGTTIASNYKYKLAFEKAKGHHVGFRSLQDDPLLVHYMEVARIQSDKLYKKDYEKSKLKYHTPVDMLSVVHAKQASAAQTMIGYKKVITHYNVLPDAMNLELYKKEYDMYMKGIGWVPIGSLDVEKAKAAEKALSEQLYRQHPSNFKFTKDMHSMDLALATANNQIMNKVVEIIHRTLFCLKLYKLDNELSKKKGHNLRGDAIPIQAAKASTVIASDVRYRKQVGHHIGARSIQDDPLLMLALNSAKIASDALYKKDFNNFKTKFHLPVDMLSFELAKKNQIQVNHFNYITRLHNWTCLPDSTDVVQARHAYNLQSDAVYKEDLKMMQGLGWVPIGSLDVEKVKKAGEILSETNAYIQAWEKDKTTVHIMPDAMDVVLAKANKVIYSEVSPSALRGGEP</sequence>
<organism evidence="3 4">
    <name type="scientific">Oryzias latipes</name>
    <name type="common">Japanese rice fish</name>
    <name type="synonym">Japanese killifish</name>
    <dbReference type="NCBI Taxonomy" id="8090"/>
    <lineage>
        <taxon>Eukaryota</taxon>
        <taxon>Metazoa</taxon>
        <taxon>Chordata</taxon>
        <taxon>Craniata</taxon>
        <taxon>Vertebrata</taxon>
        <taxon>Euteleostomi</taxon>
        <taxon>Actinopterygii</taxon>
        <taxon>Neopterygii</taxon>
        <taxon>Teleostei</taxon>
        <taxon>Neoteleostei</taxon>
        <taxon>Acanthomorphata</taxon>
        <taxon>Ovalentaria</taxon>
        <taxon>Atherinomorphae</taxon>
        <taxon>Beloniformes</taxon>
        <taxon>Adrianichthyidae</taxon>
        <taxon>Oryziinae</taxon>
        <taxon>Oryzias</taxon>
    </lineage>
</organism>
<dbReference type="PROSITE" id="PS51216">
    <property type="entry name" value="NEBULIN"/>
    <property type="match status" value="13"/>
</dbReference>
<reference key="1">
    <citation type="journal article" date="2007" name="Nature">
        <title>The medaka draft genome and insights into vertebrate genome evolution.</title>
        <authorList>
            <person name="Kasahara M."/>
            <person name="Naruse K."/>
            <person name="Sasaki S."/>
            <person name="Nakatani Y."/>
            <person name="Qu W."/>
            <person name="Ahsan B."/>
            <person name="Yamada T."/>
            <person name="Nagayasu Y."/>
            <person name="Doi K."/>
            <person name="Kasai Y."/>
            <person name="Jindo T."/>
            <person name="Kobayashi D."/>
            <person name="Shimada A."/>
            <person name="Toyoda A."/>
            <person name="Kuroki Y."/>
            <person name="Fujiyama A."/>
            <person name="Sasaki T."/>
            <person name="Shimizu A."/>
            <person name="Asakawa S."/>
            <person name="Shimizu N."/>
            <person name="Hashimoto S."/>
            <person name="Yang J."/>
            <person name="Lee Y."/>
            <person name="Matsushima K."/>
            <person name="Sugano S."/>
            <person name="Sakaizumi M."/>
            <person name="Narita T."/>
            <person name="Ohishi K."/>
            <person name="Haga S."/>
            <person name="Ohta F."/>
            <person name="Nomoto H."/>
            <person name="Nogata K."/>
            <person name="Morishita T."/>
            <person name="Endo T."/>
            <person name="Shin-I T."/>
            <person name="Takeda H."/>
            <person name="Morishita S."/>
            <person name="Kohara Y."/>
        </authorList>
    </citation>
    <scope>NUCLEOTIDE SEQUENCE [LARGE SCALE GENOMIC DNA]</scope>
    <source>
        <strain>Hd-rR</strain>
    </source>
</reference>
<dbReference type="InterPro" id="IPR055297">
    <property type="entry name" value="NEBU/NEBL"/>
</dbReference>
<evidence type="ECO:0000256" key="2">
    <source>
        <dbReference type="ARBA" id="ARBA00023203"/>
    </source>
</evidence>
<accession>A0A3P9L6N7</accession>
<evidence type="ECO:0000313" key="4">
    <source>
        <dbReference type="Proteomes" id="UP000265180"/>
    </source>
</evidence>
<reference evidence="3 4" key="2">
    <citation type="submission" date="2017-04" db="EMBL/GenBank/DDBJ databases">
        <title>CpG methylation of centromeres and impact of large insertions on vertebrate speciation.</title>
        <authorList>
            <person name="Ichikawa K."/>
            <person name="Yoshimura J."/>
            <person name="Morishita S."/>
        </authorList>
    </citation>
    <scope>NUCLEOTIDE SEQUENCE</scope>
    <source>
        <strain evidence="3 4">HNI</strain>
    </source>
</reference>
<evidence type="ECO:0008006" key="5">
    <source>
        <dbReference type="Google" id="ProtNLM"/>
    </source>
</evidence>
<dbReference type="InterPro" id="IPR000900">
    <property type="entry name" value="Nebulin_repeat"/>
</dbReference>
<keyword evidence="1" id="KW-0677">Repeat</keyword>
<dbReference type="AlphaFoldDB" id="A0A3P9L6N7"/>
<dbReference type="PRINTS" id="PR00510">
    <property type="entry name" value="NEBULIN"/>
</dbReference>
<dbReference type="InterPro" id="IPR013998">
    <property type="entry name" value="Nebulin-like"/>
</dbReference>
<evidence type="ECO:0000313" key="3">
    <source>
        <dbReference type="Ensembl" id="ENSORLP00020016316.1"/>
    </source>
</evidence>
<dbReference type="GO" id="GO:0051015">
    <property type="term" value="F:actin filament binding"/>
    <property type="evidence" value="ECO:0007669"/>
    <property type="project" value="InterPro"/>
</dbReference>
<dbReference type="Ensembl" id="ENSORLT00020024571.1">
    <property type="protein sequence ID" value="ENSORLP00020016316.1"/>
    <property type="gene ID" value="ENSORLG00020017555.1"/>
</dbReference>
<keyword evidence="2" id="KW-0009">Actin-binding</keyword>